<sequence length="234" mass="26458">MRIVYSGTLKTSHIPFLVKVIPGEGSGELLSLQESVRTALKEPAILQPLSEEEFDHILAGNGLILGVYVEGELVGARAVLFPAIDEDHLGKDVEIPRSEWPKVVYQEISLVSENVRGNGLQKLLGQLIMEELKSRRDEFKYVCCTVAPYNIPSLKDKFDQGLAIGGLKRKYGGNWRYIFVKNLKEEFEILPPFKEVSMKEFKEQQDLLNAGWRGISLTEDHGEWKLIFGKRKKG</sequence>
<dbReference type="InterPro" id="IPR016181">
    <property type="entry name" value="Acyl_CoA_acyltransferase"/>
</dbReference>
<keyword evidence="2" id="KW-1185">Reference proteome</keyword>
<proteinExistence type="predicted"/>
<dbReference type="RefSeq" id="WP_200908263.1">
    <property type="nucleotide sequence ID" value="NZ_LGUE01000008.1"/>
</dbReference>
<gene>
    <name evidence="1" type="ORF">AF331_19950</name>
</gene>
<dbReference type="EMBL" id="LGUE01000008">
    <property type="protein sequence ID" value="KON83326.1"/>
    <property type="molecule type" value="Genomic_DNA"/>
</dbReference>
<accession>A0A0M0G1H5</accession>
<dbReference type="AlphaFoldDB" id="A0A0M0G1H5"/>
<dbReference type="STRING" id="189381.GCA_900166615_00227"/>
<organism evidence="1 2">
    <name type="scientific">Rossellomorea marisflavi</name>
    <dbReference type="NCBI Taxonomy" id="189381"/>
    <lineage>
        <taxon>Bacteria</taxon>
        <taxon>Bacillati</taxon>
        <taxon>Bacillota</taxon>
        <taxon>Bacilli</taxon>
        <taxon>Bacillales</taxon>
        <taxon>Bacillaceae</taxon>
        <taxon>Rossellomorea</taxon>
    </lineage>
</organism>
<evidence type="ECO:0000313" key="1">
    <source>
        <dbReference type="EMBL" id="KON83326.1"/>
    </source>
</evidence>
<dbReference type="Proteomes" id="UP000037405">
    <property type="component" value="Unassembled WGS sequence"/>
</dbReference>
<name>A0A0M0G1H5_9BACI</name>
<evidence type="ECO:0008006" key="3">
    <source>
        <dbReference type="Google" id="ProtNLM"/>
    </source>
</evidence>
<evidence type="ECO:0000313" key="2">
    <source>
        <dbReference type="Proteomes" id="UP000037405"/>
    </source>
</evidence>
<comment type="caution">
    <text evidence="1">The sequence shown here is derived from an EMBL/GenBank/DDBJ whole genome shotgun (WGS) entry which is preliminary data.</text>
</comment>
<dbReference type="PATRIC" id="fig|189381.12.peg.3523"/>
<protein>
    <recommendedName>
        <fullName evidence="3">N-acetyltransferase domain-containing protein</fullName>
    </recommendedName>
</protein>
<reference evidence="2" key="1">
    <citation type="submission" date="2015-07" db="EMBL/GenBank/DDBJ databases">
        <title>Fjat-14235 jcm11544.</title>
        <authorList>
            <person name="Liu B."/>
            <person name="Wang J."/>
            <person name="Zhu Y."/>
            <person name="Liu G."/>
            <person name="Chen Q."/>
            <person name="Chen Z."/>
            <person name="Lan J."/>
            <person name="Che J."/>
            <person name="Ge C."/>
            <person name="Shi H."/>
            <person name="Pan Z."/>
            <person name="Liu X."/>
        </authorList>
    </citation>
    <scope>NUCLEOTIDE SEQUENCE [LARGE SCALE GENOMIC DNA]</scope>
    <source>
        <strain evidence="2">JCM 11544</strain>
    </source>
</reference>
<dbReference type="SUPFAM" id="SSF55729">
    <property type="entry name" value="Acyl-CoA N-acyltransferases (Nat)"/>
    <property type="match status" value="1"/>
</dbReference>